<proteinExistence type="predicted"/>
<dbReference type="NCBIfam" id="NF047646">
    <property type="entry name" value="REP_Tyr_transpos"/>
    <property type="match status" value="1"/>
</dbReference>
<dbReference type="RefSeq" id="WP_380800364.1">
    <property type="nucleotide sequence ID" value="NZ_JBHUIV010000008.1"/>
</dbReference>
<keyword evidence="3" id="KW-1185">Reference proteome</keyword>
<dbReference type="Proteomes" id="UP001597414">
    <property type="component" value="Unassembled WGS sequence"/>
</dbReference>
<sequence length="181" mass="21422">MKAFQISDQNAIYFLTLTIEGWIDVFTRKEYKLEVVESLNFCAERKGLEIYAWCLMSNHLHLLCRSKEAFKLSETMHDLKKYTSRKILESLTSESVESRALWMLEYFKGRGNAQNRISNYKFWMDGLHAILIETSLFFEQKLHYIHQNPVRALIVEEPEEYIFSSARDYAGRKGLVKVELY</sequence>
<organism evidence="2 3">
    <name type="scientific">Shivajiella indica</name>
    <dbReference type="NCBI Taxonomy" id="872115"/>
    <lineage>
        <taxon>Bacteria</taxon>
        <taxon>Pseudomonadati</taxon>
        <taxon>Bacteroidota</taxon>
        <taxon>Cytophagia</taxon>
        <taxon>Cytophagales</taxon>
        <taxon>Cyclobacteriaceae</taxon>
        <taxon>Shivajiella</taxon>
    </lineage>
</organism>
<gene>
    <name evidence="2" type="ORF">ACFSKV_03305</name>
</gene>
<dbReference type="InterPro" id="IPR036515">
    <property type="entry name" value="Transposase_17_sf"/>
</dbReference>
<dbReference type="SUPFAM" id="SSF143422">
    <property type="entry name" value="Transposase IS200-like"/>
    <property type="match status" value="1"/>
</dbReference>
<protein>
    <submittedName>
        <fullName evidence="2">Transposase</fullName>
    </submittedName>
</protein>
<evidence type="ECO:0000313" key="3">
    <source>
        <dbReference type="Proteomes" id="UP001597414"/>
    </source>
</evidence>
<evidence type="ECO:0000259" key="1">
    <source>
        <dbReference type="SMART" id="SM01321"/>
    </source>
</evidence>
<dbReference type="SMART" id="SM01321">
    <property type="entry name" value="Y1_Tnp"/>
    <property type="match status" value="1"/>
</dbReference>
<evidence type="ECO:0000313" key="2">
    <source>
        <dbReference type="EMBL" id="MFD2200579.1"/>
    </source>
</evidence>
<dbReference type="InterPro" id="IPR002686">
    <property type="entry name" value="Transposase_17"/>
</dbReference>
<dbReference type="PANTHER" id="PTHR36966:SF1">
    <property type="entry name" value="REP-ASSOCIATED TYROSINE TRANSPOSASE"/>
    <property type="match status" value="1"/>
</dbReference>
<dbReference type="EMBL" id="JBHUIV010000008">
    <property type="protein sequence ID" value="MFD2200579.1"/>
    <property type="molecule type" value="Genomic_DNA"/>
</dbReference>
<name>A0ABW5B5L9_9BACT</name>
<dbReference type="PANTHER" id="PTHR36966">
    <property type="entry name" value="REP-ASSOCIATED TYROSINE TRANSPOSASE"/>
    <property type="match status" value="1"/>
</dbReference>
<comment type="caution">
    <text evidence="2">The sequence shown here is derived from an EMBL/GenBank/DDBJ whole genome shotgun (WGS) entry which is preliminary data.</text>
</comment>
<accession>A0ABW5B5L9</accession>
<reference evidence="3" key="1">
    <citation type="journal article" date="2019" name="Int. J. Syst. Evol. Microbiol.">
        <title>The Global Catalogue of Microorganisms (GCM) 10K type strain sequencing project: providing services to taxonomists for standard genome sequencing and annotation.</title>
        <authorList>
            <consortium name="The Broad Institute Genomics Platform"/>
            <consortium name="The Broad Institute Genome Sequencing Center for Infectious Disease"/>
            <person name="Wu L."/>
            <person name="Ma J."/>
        </authorList>
    </citation>
    <scope>NUCLEOTIDE SEQUENCE [LARGE SCALE GENOMIC DNA]</scope>
    <source>
        <strain evidence="3">KCTC 19812</strain>
    </source>
</reference>
<dbReference type="Gene3D" id="3.30.70.1290">
    <property type="entry name" value="Transposase IS200-like"/>
    <property type="match status" value="1"/>
</dbReference>
<feature type="domain" description="Transposase IS200-like" evidence="1">
    <location>
        <begin position="8"/>
        <end position="148"/>
    </location>
</feature>
<dbReference type="Pfam" id="PF01797">
    <property type="entry name" value="Y1_Tnp"/>
    <property type="match status" value="1"/>
</dbReference>
<dbReference type="InterPro" id="IPR052715">
    <property type="entry name" value="RAYT_transposase"/>
</dbReference>